<dbReference type="OrthoDB" id="5195056at2"/>
<proteinExistence type="predicted"/>
<name>A0A4U3MRF7_9ACTN</name>
<evidence type="ECO:0000313" key="3">
    <source>
        <dbReference type="Proteomes" id="UP000308705"/>
    </source>
</evidence>
<keyword evidence="1" id="KW-1133">Transmembrane helix</keyword>
<keyword evidence="1" id="KW-0472">Membrane</keyword>
<evidence type="ECO:0000313" key="2">
    <source>
        <dbReference type="EMBL" id="TKK90816.1"/>
    </source>
</evidence>
<accession>A0A4U3MRF7</accession>
<dbReference type="AlphaFoldDB" id="A0A4U3MRF7"/>
<reference evidence="2 3" key="1">
    <citation type="submission" date="2019-04" db="EMBL/GenBank/DDBJ databases">
        <title>Herbidospora sp. NEAU-GS14.nov., a novel actinomycete isolated from soil.</title>
        <authorList>
            <person name="Han L."/>
        </authorList>
    </citation>
    <scope>NUCLEOTIDE SEQUENCE [LARGE SCALE GENOMIC DNA]</scope>
    <source>
        <strain evidence="2 3">NEAU-GS14</strain>
    </source>
</reference>
<keyword evidence="1" id="KW-0812">Transmembrane</keyword>
<dbReference type="EMBL" id="SZQA01000002">
    <property type="protein sequence ID" value="TKK90816.1"/>
    <property type="molecule type" value="Genomic_DNA"/>
</dbReference>
<comment type="caution">
    <text evidence="2">The sequence shown here is derived from an EMBL/GenBank/DDBJ whole genome shotgun (WGS) entry which is preliminary data.</text>
</comment>
<protein>
    <recommendedName>
        <fullName evidence="4">PH domain-containing protein</fullName>
    </recommendedName>
</protein>
<evidence type="ECO:0000256" key="1">
    <source>
        <dbReference type="SAM" id="Phobius"/>
    </source>
</evidence>
<dbReference type="RefSeq" id="WP_137245557.1">
    <property type="nucleotide sequence ID" value="NZ_SZQA01000002.1"/>
</dbReference>
<feature type="transmembrane region" description="Helical" evidence="1">
    <location>
        <begin position="9"/>
        <end position="32"/>
    </location>
</feature>
<gene>
    <name evidence="2" type="ORF">FDA94_03360</name>
</gene>
<sequence length="137" mass="15667">MKRVWRVRLWVRALSVLVLAYPVAAFLVPSWFNPTWDEGLPAEDRPWLIGTSLMMLVVMWAAFYARIEVADEKVRVVNPWRTHTFPLRDIVDMRPGPFGLVFELNSGERISAFAVGCTRTIAREPRWVGVARTVAGL</sequence>
<feature type="transmembrane region" description="Helical" evidence="1">
    <location>
        <begin position="47"/>
        <end position="65"/>
    </location>
</feature>
<evidence type="ECO:0008006" key="4">
    <source>
        <dbReference type="Google" id="ProtNLM"/>
    </source>
</evidence>
<organism evidence="2 3">
    <name type="scientific">Herbidospora galbida</name>
    <dbReference type="NCBI Taxonomy" id="2575442"/>
    <lineage>
        <taxon>Bacteria</taxon>
        <taxon>Bacillati</taxon>
        <taxon>Actinomycetota</taxon>
        <taxon>Actinomycetes</taxon>
        <taxon>Streptosporangiales</taxon>
        <taxon>Streptosporangiaceae</taxon>
        <taxon>Herbidospora</taxon>
    </lineage>
</organism>
<keyword evidence="3" id="KW-1185">Reference proteome</keyword>
<dbReference type="Proteomes" id="UP000308705">
    <property type="component" value="Unassembled WGS sequence"/>
</dbReference>